<dbReference type="RefSeq" id="XP_018037439.1">
    <property type="nucleotide sequence ID" value="XM_018181406.1"/>
</dbReference>
<dbReference type="EMBL" id="KV441551">
    <property type="protein sequence ID" value="OAG07074.1"/>
    <property type="molecule type" value="Genomic_DNA"/>
</dbReference>
<accession>A0A177CHR5</accession>
<name>A0A177CHR5_9PLEO</name>
<keyword evidence="2" id="KW-1185">Reference proteome</keyword>
<gene>
    <name evidence="1" type="ORF">CC84DRAFT_1195399</name>
</gene>
<dbReference type="PANTHER" id="PTHR30613">
    <property type="entry name" value="UNCHARACTERIZED PROTEIN YBIU-RELATED"/>
    <property type="match status" value="1"/>
</dbReference>
<evidence type="ECO:0000313" key="2">
    <source>
        <dbReference type="Proteomes" id="UP000077069"/>
    </source>
</evidence>
<dbReference type="InParanoid" id="A0A177CHR5"/>
<evidence type="ECO:0000313" key="1">
    <source>
        <dbReference type="EMBL" id="OAG07074.1"/>
    </source>
</evidence>
<dbReference type="Gene3D" id="2.60.120.330">
    <property type="entry name" value="B-lactam Antibiotic, Isopenicillin N Synthase, Chain"/>
    <property type="match status" value="1"/>
</dbReference>
<dbReference type="OrthoDB" id="8249012at2759"/>
<reference evidence="1 2" key="1">
    <citation type="submission" date="2016-05" db="EMBL/GenBank/DDBJ databases">
        <title>Comparative analysis of secretome profiles of manganese(II)-oxidizing ascomycete fungi.</title>
        <authorList>
            <consortium name="DOE Joint Genome Institute"/>
            <person name="Zeiner C.A."/>
            <person name="Purvine S.O."/>
            <person name="Zink E.M."/>
            <person name="Wu S."/>
            <person name="Pasa-Tolic L."/>
            <person name="Chaput D.L."/>
            <person name="Haridas S."/>
            <person name="Grigoriev I.V."/>
            <person name="Santelli C.M."/>
            <person name="Hansel C.M."/>
        </authorList>
    </citation>
    <scope>NUCLEOTIDE SEQUENCE [LARGE SCALE GENOMIC DNA]</scope>
    <source>
        <strain evidence="1 2">AP3s5-JAC2a</strain>
    </source>
</reference>
<dbReference type="AlphaFoldDB" id="A0A177CHR5"/>
<organism evidence="1 2">
    <name type="scientific">Paraphaeosphaeria sporulosa</name>
    <dbReference type="NCBI Taxonomy" id="1460663"/>
    <lineage>
        <taxon>Eukaryota</taxon>
        <taxon>Fungi</taxon>
        <taxon>Dikarya</taxon>
        <taxon>Ascomycota</taxon>
        <taxon>Pezizomycotina</taxon>
        <taxon>Dothideomycetes</taxon>
        <taxon>Pleosporomycetidae</taxon>
        <taxon>Pleosporales</taxon>
        <taxon>Massarineae</taxon>
        <taxon>Didymosphaeriaceae</taxon>
        <taxon>Paraphaeosphaeria</taxon>
    </lineage>
</organism>
<dbReference type="Pfam" id="PF07350">
    <property type="entry name" value="Gig2-like"/>
    <property type="match status" value="1"/>
</dbReference>
<dbReference type="PANTHER" id="PTHR30613:SF1">
    <property type="entry name" value="DUF1479 DOMAIN PROTEIN (AFU_ORTHOLOGUE AFUA_5G09280)"/>
    <property type="match status" value="1"/>
</dbReference>
<sequence length="452" mass="51168">MPSVTQAQALEQPKARAPLLEERFAVLKKSLVKPENKQKVIESYDRLIKILENEANFIAKNGPSMVPAIDFNEVRMNGGTLPPDFAKLVRERGCVILRNVVPEEQAVKWEQDLVDYTNRHKNSGTPKFWSLYWTPPQVQIRSHPKVMEAMNCISQLWTVTDPSIPIDLTSQVVYPDRFRIRLPSKEAEYVLPAHLDSGATERWEDEANRSNYAAIFEGNWQEWDGWVADKRIDASSDLYHKGSSCSCWRSMQAWISLSHCNTGEGTLRLLPSLKASVAYMMLRPLFENDVYDDTQPTFPGATPGLTQFKPTTELHPHLLMEKSIVGIPPVRPGDYAFWHCDLVHEVDKYHPGKNYSTAVYHPCVPLTPYNIDNLVHVRDAFSACDVPRDFSGSQSFNGNEKEHADHGARRENILSNEGLRAIGLKPFDVEQAGLTEGQRAVRQLANEKLGFA</sequence>
<dbReference type="STRING" id="1460663.A0A177CHR5"/>
<dbReference type="Proteomes" id="UP000077069">
    <property type="component" value="Unassembled WGS sequence"/>
</dbReference>
<dbReference type="GeneID" id="28764892"/>
<dbReference type="InterPro" id="IPR010856">
    <property type="entry name" value="Gig2-like"/>
</dbReference>
<protein>
    <submittedName>
        <fullName evidence="1">DUF1479-domain-containing protein</fullName>
    </submittedName>
</protein>
<proteinExistence type="predicted"/>
<dbReference type="SUPFAM" id="SSF51197">
    <property type="entry name" value="Clavaminate synthase-like"/>
    <property type="match status" value="1"/>
</dbReference>
<dbReference type="InterPro" id="IPR027443">
    <property type="entry name" value="IPNS-like_sf"/>
</dbReference>